<keyword evidence="9 12" id="KW-0406">Ion transport</keyword>
<evidence type="ECO:0000256" key="13">
    <source>
        <dbReference type="SAM" id="Phobius"/>
    </source>
</evidence>
<comment type="subunit">
    <text evidence="3">F-type ATPases have 2 components, CF(1) - the catalytic core - and CF(0) - the membrane proton channel.</text>
</comment>
<keyword evidence="6 12" id="KW-0812">Transmembrane</keyword>
<evidence type="ECO:0000256" key="8">
    <source>
        <dbReference type="ARBA" id="ARBA00022989"/>
    </source>
</evidence>
<keyword evidence="11 13" id="KW-0472">Membrane</keyword>
<dbReference type="Pfam" id="PF00895">
    <property type="entry name" value="ATP-synt_8"/>
    <property type="match status" value="1"/>
</dbReference>
<proteinExistence type="inferred from homology"/>
<keyword evidence="4 12" id="KW-0813">Transport</keyword>
<feature type="transmembrane region" description="Helical" evidence="13">
    <location>
        <begin position="7"/>
        <end position="30"/>
    </location>
</feature>
<evidence type="ECO:0000256" key="7">
    <source>
        <dbReference type="ARBA" id="ARBA00022781"/>
    </source>
</evidence>
<sequence length="52" mass="6308">MPQMAPLLWLNMIIVFLITALFFFSITYYIKLSLTPDMTLEKGDFYQNIWKW</sequence>
<keyword evidence="7 12" id="KW-0375">Hydrogen ion transport</keyword>
<dbReference type="InterPro" id="IPR001421">
    <property type="entry name" value="ATP8_metazoa"/>
</dbReference>
<evidence type="ECO:0000256" key="3">
    <source>
        <dbReference type="ARBA" id="ARBA00011291"/>
    </source>
</evidence>
<organism evidence="14">
    <name type="scientific">Eiconaxius sp. 1 QK-2020</name>
    <dbReference type="NCBI Taxonomy" id="2699496"/>
    <lineage>
        <taxon>Eukaryota</taxon>
        <taxon>Metazoa</taxon>
        <taxon>Ecdysozoa</taxon>
        <taxon>Arthropoda</taxon>
        <taxon>Crustacea</taxon>
        <taxon>Multicrustacea</taxon>
        <taxon>Malacostraca</taxon>
        <taxon>Eumalacostraca</taxon>
        <taxon>Eucarida</taxon>
        <taxon>Decapoda</taxon>
        <taxon>Pleocyemata</taxon>
        <taxon>Axiidea</taxon>
        <taxon>Axiidae</taxon>
        <taxon>Eiconaxius</taxon>
    </lineage>
</organism>
<evidence type="ECO:0000256" key="4">
    <source>
        <dbReference type="ARBA" id="ARBA00022448"/>
    </source>
</evidence>
<comment type="subcellular location">
    <subcellularLocation>
        <location evidence="1 12">Mitochondrion membrane</location>
        <topology evidence="1 12">Single-pass membrane protein</topology>
    </subcellularLocation>
</comment>
<dbReference type="AlphaFoldDB" id="A0A6M5U4Y0"/>
<evidence type="ECO:0000256" key="11">
    <source>
        <dbReference type="ARBA" id="ARBA00023136"/>
    </source>
</evidence>
<reference evidence="14" key="1">
    <citation type="journal article" date="2020" name="Front. Mar. Sci.">
        <title>A New Species of the Deep-sea Sponge-associated Genus Eiconaxius (Crustacea: Decapoda: Axiidae), with New Insights into the Distribution, Speciation and Mitogenomic Phylogeny of Axiidean Shrimps.</title>
        <authorList>
            <person name="Kou Q."/>
            <person name="Xu P."/>
            <person name="Poore G."/>
            <person name="Li X."/>
            <person name="Wang C."/>
        </authorList>
    </citation>
    <scope>NUCLEOTIDE SEQUENCE</scope>
</reference>
<evidence type="ECO:0000256" key="5">
    <source>
        <dbReference type="ARBA" id="ARBA00022547"/>
    </source>
</evidence>
<keyword evidence="5 12" id="KW-0138">CF(0)</keyword>
<dbReference type="GO" id="GO:0015078">
    <property type="term" value="F:proton transmembrane transporter activity"/>
    <property type="evidence" value="ECO:0007669"/>
    <property type="project" value="InterPro"/>
</dbReference>
<evidence type="ECO:0000313" key="14">
    <source>
        <dbReference type="EMBL" id="QJW33617.1"/>
    </source>
</evidence>
<dbReference type="GO" id="GO:0045259">
    <property type="term" value="C:proton-transporting ATP synthase complex"/>
    <property type="evidence" value="ECO:0007669"/>
    <property type="project" value="UniProtKB-KW"/>
</dbReference>
<evidence type="ECO:0000256" key="9">
    <source>
        <dbReference type="ARBA" id="ARBA00023065"/>
    </source>
</evidence>
<keyword evidence="8 13" id="KW-1133">Transmembrane helix</keyword>
<keyword evidence="10 12" id="KW-0496">Mitochondrion</keyword>
<gene>
    <name evidence="14" type="primary">atp8</name>
</gene>
<dbReference type="GO" id="GO:0031966">
    <property type="term" value="C:mitochondrial membrane"/>
    <property type="evidence" value="ECO:0007669"/>
    <property type="project" value="UniProtKB-SubCell"/>
</dbReference>
<dbReference type="GO" id="GO:0015986">
    <property type="term" value="P:proton motive force-driven ATP synthesis"/>
    <property type="evidence" value="ECO:0007669"/>
    <property type="project" value="InterPro"/>
</dbReference>
<evidence type="ECO:0000256" key="10">
    <source>
        <dbReference type="ARBA" id="ARBA00023128"/>
    </source>
</evidence>
<evidence type="ECO:0000256" key="2">
    <source>
        <dbReference type="ARBA" id="ARBA00008892"/>
    </source>
</evidence>
<accession>A0A6M5U4Y0</accession>
<dbReference type="EMBL" id="MN982200">
    <property type="protein sequence ID" value="QJW33617.1"/>
    <property type="molecule type" value="Genomic_DNA"/>
</dbReference>
<name>A0A6M5U4Y0_9EUCA</name>
<geneLocation type="mitochondrion" evidence="14"/>
<evidence type="ECO:0000256" key="1">
    <source>
        <dbReference type="ARBA" id="ARBA00004304"/>
    </source>
</evidence>
<protein>
    <recommendedName>
        <fullName evidence="12">ATP synthase complex subunit 8</fullName>
    </recommendedName>
</protein>
<evidence type="ECO:0000256" key="12">
    <source>
        <dbReference type="RuleBase" id="RU003661"/>
    </source>
</evidence>
<evidence type="ECO:0000256" key="6">
    <source>
        <dbReference type="ARBA" id="ARBA00022692"/>
    </source>
</evidence>
<comment type="similarity">
    <text evidence="2 12">Belongs to the ATPase protein 8 family.</text>
</comment>